<evidence type="ECO:0000313" key="5">
    <source>
        <dbReference type="EMBL" id="GFP28195.1"/>
    </source>
</evidence>
<dbReference type="SUPFAM" id="SSF53335">
    <property type="entry name" value="S-adenosyl-L-methionine-dependent methyltransferases"/>
    <property type="match status" value="1"/>
</dbReference>
<sequence length="230" mass="25633">MGEVFGGELTQLREIIERLVAKTEDLRVQFKEGFKSFAARHGLTGWEGWYSPGDEGEYRFVLENIRNDDVVLDLGAGDLCLALRLAERARKVYAVEVNPLLMGVTLETIGFTLPANLIVICGNILDIPFPTDVSVAVLLMRHCQHLREYIAKLKEVGCRRLITNARWKSQVEVISLTESWRAFSQVRGGWYACLCGQVGFVPCPPDCPDECPVDLCLTQVKNCPACGQGQ</sequence>
<dbReference type="InterPro" id="IPR001737">
    <property type="entry name" value="KsgA/Erm"/>
</dbReference>
<dbReference type="GO" id="GO:0008168">
    <property type="term" value="F:methyltransferase activity"/>
    <property type="evidence" value="ECO:0007669"/>
    <property type="project" value="UniProtKB-KW"/>
</dbReference>
<gene>
    <name evidence="5" type="ORF">HKBW3S33_01611</name>
    <name evidence="6" type="ORF">HKBW3S43_00657</name>
</gene>
<dbReference type="Proteomes" id="UP000576480">
    <property type="component" value="Unassembled WGS sequence"/>
</dbReference>
<keyword evidence="1" id="KW-0489">Methyltransferase</keyword>
<dbReference type="CDD" id="cd02440">
    <property type="entry name" value="AdoMet_MTases"/>
    <property type="match status" value="1"/>
</dbReference>
<organism evidence="5 8">
    <name type="scientific">Candidatus Hakubella thermalkaliphila</name>
    <dbReference type="NCBI Taxonomy" id="2754717"/>
    <lineage>
        <taxon>Bacteria</taxon>
        <taxon>Bacillati</taxon>
        <taxon>Actinomycetota</taxon>
        <taxon>Actinomycetota incertae sedis</taxon>
        <taxon>Candidatus Hakubellales</taxon>
        <taxon>Candidatus Hakubellaceae</taxon>
        <taxon>Candidatus Hakubella</taxon>
    </lineage>
</organism>
<keyword evidence="8" id="KW-1185">Reference proteome</keyword>
<evidence type="ECO:0000256" key="3">
    <source>
        <dbReference type="ARBA" id="ARBA00022691"/>
    </source>
</evidence>
<evidence type="ECO:0000313" key="6">
    <source>
        <dbReference type="EMBL" id="GFP34865.1"/>
    </source>
</evidence>
<protein>
    <recommendedName>
        <fullName evidence="9">Methyltransferase domain-containing protein</fullName>
    </recommendedName>
</protein>
<keyword evidence="4" id="KW-0694">RNA-binding</keyword>
<evidence type="ECO:0008006" key="9">
    <source>
        <dbReference type="Google" id="ProtNLM"/>
    </source>
</evidence>
<dbReference type="Pfam" id="PF00398">
    <property type="entry name" value="RrnaAD"/>
    <property type="match status" value="1"/>
</dbReference>
<evidence type="ECO:0000256" key="2">
    <source>
        <dbReference type="ARBA" id="ARBA00022679"/>
    </source>
</evidence>
<dbReference type="GO" id="GO:0003723">
    <property type="term" value="F:RNA binding"/>
    <property type="evidence" value="ECO:0007669"/>
    <property type="project" value="UniProtKB-KW"/>
</dbReference>
<accession>A0A6V8QGF4</accession>
<dbReference type="AlphaFoldDB" id="A0A6V8QGF4"/>
<evidence type="ECO:0000313" key="7">
    <source>
        <dbReference type="Proteomes" id="UP000576480"/>
    </source>
</evidence>
<evidence type="ECO:0000313" key="8">
    <source>
        <dbReference type="Proteomes" id="UP000591948"/>
    </source>
</evidence>
<dbReference type="EMBL" id="BLSB01000029">
    <property type="protein sequence ID" value="GFP34865.1"/>
    <property type="molecule type" value="Genomic_DNA"/>
</dbReference>
<keyword evidence="3" id="KW-0949">S-adenosyl-L-methionine</keyword>
<evidence type="ECO:0000256" key="1">
    <source>
        <dbReference type="ARBA" id="ARBA00022603"/>
    </source>
</evidence>
<name>A0A6V8QGF4_9ACTN</name>
<dbReference type="EMBL" id="BLRY01000137">
    <property type="protein sequence ID" value="GFP28195.1"/>
    <property type="molecule type" value="Genomic_DNA"/>
</dbReference>
<proteinExistence type="predicted"/>
<dbReference type="InterPro" id="IPR029063">
    <property type="entry name" value="SAM-dependent_MTases_sf"/>
</dbReference>
<keyword evidence="2" id="KW-0808">Transferase</keyword>
<evidence type="ECO:0000256" key="4">
    <source>
        <dbReference type="ARBA" id="ARBA00022884"/>
    </source>
</evidence>
<dbReference type="Proteomes" id="UP000591948">
    <property type="component" value="Unassembled WGS sequence"/>
</dbReference>
<dbReference type="Gene3D" id="3.40.50.150">
    <property type="entry name" value="Vaccinia Virus protein VP39"/>
    <property type="match status" value="1"/>
</dbReference>
<comment type="caution">
    <text evidence="5">The sequence shown here is derived from an EMBL/GenBank/DDBJ whole genome shotgun (WGS) entry which is preliminary data.</text>
</comment>
<reference evidence="7 8" key="1">
    <citation type="journal article" date="2020" name="Front. Microbiol.">
        <title>Single-cell genomics of novel Actinobacteria with the Wood-Ljungdahl pathway discovered in a serpentinizing system.</title>
        <authorList>
            <person name="Merino N."/>
            <person name="Kawai M."/>
            <person name="Boyd E.S."/>
            <person name="Colman D.R."/>
            <person name="McGlynn S.E."/>
            <person name="Nealson K.H."/>
            <person name="Kurokawa K."/>
            <person name="Hongoh Y."/>
        </authorList>
    </citation>
    <scope>NUCLEOTIDE SEQUENCE [LARGE SCALE GENOMIC DNA]</scope>
    <source>
        <strain evidence="5 8">S33</strain>
        <strain evidence="6 7">S43</strain>
    </source>
</reference>
<dbReference type="GO" id="GO:0032259">
    <property type="term" value="P:methylation"/>
    <property type="evidence" value="ECO:0007669"/>
    <property type="project" value="UniProtKB-KW"/>
</dbReference>